<name>A0A6C0DMV2_9ZZZZ</name>
<proteinExistence type="predicted"/>
<reference evidence="1" key="1">
    <citation type="journal article" date="2020" name="Nature">
        <title>Giant virus diversity and host interactions through global metagenomics.</title>
        <authorList>
            <person name="Schulz F."/>
            <person name="Roux S."/>
            <person name="Paez-Espino D."/>
            <person name="Jungbluth S."/>
            <person name="Walsh D.A."/>
            <person name="Denef V.J."/>
            <person name="McMahon K.D."/>
            <person name="Konstantinidis K.T."/>
            <person name="Eloe-Fadrosh E.A."/>
            <person name="Kyrpides N.C."/>
            <person name="Woyke T."/>
        </authorList>
    </citation>
    <scope>NUCLEOTIDE SEQUENCE</scope>
    <source>
        <strain evidence="1">GVMAG-M-3300023174-3</strain>
    </source>
</reference>
<accession>A0A6C0DMV2</accession>
<evidence type="ECO:0000313" key="1">
    <source>
        <dbReference type="EMBL" id="QHT18216.1"/>
    </source>
</evidence>
<dbReference type="EMBL" id="MN739650">
    <property type="protein sequence ID" value="QHT18216.1"/>
    <property type="molecule type" value="Genomic_DNA"/>
</dbReference>
<dbReference type="AlphaFoldDB" id="A0A6C0DMV2"/>
<sequence length="86" mass="9551">MTDTANAIETSEPITDYYTMLLLADIQQGSSTIKLSSVEGVYKGRVLYTSDMDDFFTILSVNYDTNTVTIDGSFDYNGQNKIVTVE</sequence>
<organism evidence="1">
    <name type="scientific">viral metagenome</name>
    <dbReference type="NCBI Taxonomy" id="1070528"/>
    <lineage>
        <taxon>unclassified sequences</taxon>
        <taxon>metagenomes</taxon>
        <taxon>organismal metagenomes</taxon>
    </lineage>
</organism>
<protein>
    <submittedName>
        <fullName evidence="1">Uncharacterized protein</fullName>
    </submittedName>
</protein>